<dbReference type="EMBL" id="CCNB01000012">
    <property type="protein sequence ID" value="CDX37119.1"/>
    <property type="molecule type" value="Genomic_DNA"/>
</dbReference>
<accession>A0A090F607</accession>
<dbReference type="AlphaFoldDB" id="A0A090F607"/>
<protein>
    <submittedName>
        <fullName evidence="2">Putative membrane protein</fullName>
    </submittedName>
</protein>
<dbReference type="PANTHER" id="PTHR34980">
    <property type="entry name" value="INNER MEMBRANE PROTEIN-RELATED-RELATED"/>
    <property type="match status" value="1"/>
</dbReference>
<evidence type="ECO:0000313" key="2">
    <source>
        <dbReference type="EMBL" id="CDX37119.1"/>
    </source>
</evidence>
<evidence type="ECO:0000313" key="3">
    <source>
        <dbReference type="Proteomes" id="UP000046373"/>
    </source>
</evidence>
<feature type="transmembrane region" description="Helical" evidence="1">
    <location>
        <begin position="6"/>
        <end position="24"/>
    </location>
</feature>
<dbReference type="InterPro" id="IPR008523">
    <property type="entry name" value="DUF805"/>
</dbReference>
<keyword evidence="1" id="KW-1133">Transmembrane helix</keyword>
<dbReference type="GO" id="GO:0005886">
    <property type="term" value="C:plasma membrane"/>
    <property type="evidence" value="ECO:0007669"/>
    <property type="project" value="TreeGrafter"/>
</dbReference>
<dbReference type="Pfam" id="PF05656">
    <property type="entry name" value="DUF805"/>
    <property type="match status" value="1"/>
</dbReference>
<keyword evidence="1" id="KW-0812">Transmembrane</keyword>
<name>A0A090F607_MESPL</name>
<reference evidence="2 3" key="1">
    <citation type="submission" date="2014-08" db="EMBL/GenBank/DDBJ databases">
        <authorList>
            <person name="Moulin Lionel"/>
        </authorList>
    </citation>
    <scope>NUCLEOTIDE SEQUENCE [LARGE SCALE GENOMIC DNA]</scope>
</reference>
<gene>
    <name evidence="2" type="ORF">MPLDJ20_20813</name>
</gene>
<proteinExistence type="predicted"/>
<keyword evidence="1" id="KW-0472">Membrane</keyword>
<organism evidence="2 3">
    <name type="scientific">Mesorhizobium plurifarium</name>
    <dbReference type="NCBI Taxonomy" id="69974"/>
    <lineage>
        <taxon>Bacteria</taxon>
        <taxon>Pseudomonadati</taxon>
        <taxon>Pseudomonadota</taxon>
        <taxon>Alphaproteobacteria</taxon>
        <taxon>Hyphomicrobiales</taxon>
        <taxon>Phyllobacteriaceae</taxon>
        <taxon>Mesorhizobium</taxon>
    </lineage>
</organism>
<feature type="transmembrane region" description="Helical" evidence="1">
    <location>
        <begin position="119"/>
        <end position="139"/>
    </location>
</feature>
<dbReference type="GeneID" id="31890958"/>
<evidence type="ECO:0000256" key="1">
    <source>
        <dbReference type="SAM" id="Phobius"/>
    </source>
</evidence>
<dbReference type="Proteomes" id="UP000046373">
    <property type="component" value="Unassembled WGS sequence"/>
</dbReference>
<sequence length="157" mass="17736">MGSFSIWHWLIVLIIIGLPLLFVLRAPPAGVNRFGDTPLSMNFGEAIASFFRNYVNFSGRASRSEFWYSYLFIIIVAVLMGIVDIFVGNEAVSSLWNLAVLLPTLAMTARRLHDINRSGWHQLLAGLFPIGTIALLVWYCRKSDETGSLNEIQRVFR</sequence>
<dbReference type="PANTHER" id="PTHR34980:SF2">
    <property type="entry name" value="INNER MEMBRANE PROTEIN YHAH-RELATED"/>
    <property type="match status" value="1"/>
</dbReference>
<feature type="transmembrane region" description="Helical" evidence="1">
    <location>
        <begin position="67"/>
        <end position="88"/>
    </location>
</feature>